<dbReference type="PROSITE" id="PS50222">
    <property type="entry name" value="EF_HAND_2"/>
    <property type="match status" value="2"/>
</dbReference>
<dbReference type="InterPro" id="IPR002048">
    <property type="entry name" value="EF_hand_dom"/>
</dbReference>
<organism evidence="4 5">
    <name type="scientific">Coemansia biformis</name>
    <dbReference type="NCBI Taxonomy" id="1286918"/>
    <lineage>
        <taxon>Eukaryota</taxon>
        <taxon>Fungi</taxon>
        <taxon>Fungi incertae sedis</taxon>
        <taxon>Zoopagomycota</taxon>
        <taxon>Kickxellomycotina</taxon>
        <taxon>Kickxellomycetes</taxon>
        <taxon>Kickxellales</taxon>
        <taxon>Kickxellaceae</taxon>
        <taxon>Coemansia</taxon>
    </lineage>
</organism>
<proteinExistence type="predicted"/>
<keyword evidence="5" id="KW-1185">Reference proteome</keyword>
<dbReference type="PROSITE" id="PS00018">
    <property type="entry name" value="EF_HAND_1"/>
    <property type="match status" value="1"/>
</dbReference>
<sequence length="148" mass="16179">AGQFDEETQAALRDAFAAFDKQGIGRINEESFATIMQSFGHTVTESETRALVTQGQPGQPSGIEYSSLLQAMAKKAKGADNMENEVLEAFQVFDKDNDGFISEAELRHIMTHMGEPLTSAEVDEMIREANGGSGGNIDYRSFTRTMFG</sequence>
<evidence type="ECO:0000256" key="1">
    <source>
        <dbReference type="ARBA" id="ARBA00022737"/>
    </source>
</evidence>
<evidence type="ECO:0000259" key="3">
    <source>
        <dbReference type="PROSITE" id="PS50222"/>
    </source>
</evidence>
<feature type="domain" description="EF-hand" evidence="3">
    <location>
        <begin position="7"/>
        <end position="42"/>
    </location>
</feature>
<evidence type="ECO:0000256" key="2">
    <source>
        <dbReference type="ARBA" id="ARBA00022837"/>
    </source>
</evidence>
<dbReference type="Gene3D" id="1.10.238.10">
    <property type="entry name" value="EF-hand"/>
    <property type="match status" value="1"/>
</dbReference>
<dbReference type="Pfam" id="PF13499">
    <property type="entry name" value="EF-hand_7"/>
    <property type="match status" value="1"/>
</dbReference>
<dbReference type="EMBL" id="JANBOI010000614">
    <property type="protein sequence ID" value="KAJ1729430.1"/>
    <property type="molecule type" value="Genomic_DNA"/>
</dbReference>
<dbReference type="SUPFAM" id="SSF47473">
    <property type="entry name" value="EF-hand"/>
    <property type="match status" value="1"/>
</dbReference>
<dbReference type="CDD" id="cd00051">
    <property type="entry name" value="EFh"/>
    <property type="match status" value="1"/>
</dbReference>
<dbReference type="Proteomes" id="UP001143981">
    <property type="component" value="Unassembled WGS sequence"/>
</dbReference>
<dbReference type="InterPro" id="IPR018247">
    <property type="entry name" value="EF_Hand_1_Ca_BS"/>
</dbReference>
<dbReference type="PANTHER" id="PTHR23048">
    <property type="entry name" value="MYOSIN LIGHT CHAIN 1, 3"/>
    <property type="match status" value="1"/>
</dbReference>
<accession>A0A9W7YB20</accession>
<dbReference type="InterPro" id="IPR050230">
    <property type="entry name" value="CALM/Myosin/TropC-like"/>
</dbReference>
<dbReference type="OrthoDB" id="26525at2759"/>
<protein>
    <submittedName>
        <fullName evidence="4">Calmodulin-like 3</fullName>
    </submittedName>
</protein>
<feature type="domain" description="EF-hand" evidence="3">
    <location>
        <begin position="81"/>
        <end position="116"/>
    </location>
</feature>
<comment type="caution">
    <text evidence="4">The sequence shown here is derived from an EMBL/GenBank/DDBJ whole genome shotgun (WGS) entry which is preliminary data.</text>
</comment>
<name>A0A9W7YB20_9FUNG</name>
<dbReference type="AlphaFoldDB" id="A0A9W7YB20"/>
<feature type="non-terminal residue" evidence="4">
    <location>
        <position position="1"/>
    </location>
</feature>
<dbReference type="SMART" id="SM00054">
    <property type="entry name" value="EFh"/>
    <property type="match status" value="2"/>
</dbReference>
<dbReference type="GO" id="GO:0005509">
    <property type="term" value="F:calcium ion binding"/>
    <property type="evidence" value="ECO:0007669"/>
    <property type="project" value="InterPro"/>
</dbReference>
<keyword evidence="2" id="KW-0106">Calcium</keyword>
<dbReference type="PANTHER" id="PTHR23048:SF0">
    <property type="entry name" value="CALMODULIN LIKE 3"/>
    <property type="match status" value="1"/>
</dbReference>
<reference evidence="4" key="1">
    <citation type="submission" date="2022-07" db="EMBL/GenBank/DDBJ databases">
        <title>Phylogenomic reconstructions and comparative analyses of Kickxellomycotina fungi.</title>
        <authorList>
            <person name="Reynolds N.K."/>
            <person name="Stajich J.E."/>
            <person name="Barry K."/>
            <person name="Grigoriev I.V."/>
            <person name="Crous P."/>
            <person name="Smith M.E."/>
        </authorList>
    </citation>
    <scope>NUCLEOTIDE SEQUENCE</scope>
    <source>
        <strain evidence="4">BCRC 34381</strain>
    </source>
</reference>
<evidence type="ECO:0000313" key="4">
    <source>
        <dbReference type="EMBL" id="KAJ1729430.1"/>
    </source>
</evidence>
<gene>
    <name evidence="4" type="primary">CALML3</name>
    <name evidence="4" type="ORF">LPJ61_003523</name>
</gene>
<dbReference type="FunFam" id="1.10.238.10:FF:000001">
    <property type="entry name" value="Calmodulin 1"/>
    <property type="match status" value="1"/>
</dbReference>
<evidence type="ECO:0000313" key="5">
    <source>
        <dbReference type="Proteomes" id="UP001143981"/>
    </source>
</evidence>
<keyword evidence="1" id="KW-0677">Repeat</keyword>
<dbReference type="InterPro" id="IPR011992">
    <property type="entry name" value="EF-hand-dom_pair"/>
</dbReference>
<dbReference type="GO" id="GO:0016460">
    <property type="term" value="C:myosin II complex"/>
    <property type="evidence" value="ECO:0007669"/>
    <property type="project" value="TreeGrafter"/>
</dbReference>